<keyword evidence="2 6" id="KW-0285">Flavoprotein</keyword>
<dbReference type="InterPro" id="IPR000960">
    <property type="entry name" value="Flavin_mOase"/>
</dbReference>
<sequence>MDTIQNLDQHVATSKTDIIRSLNQQVATEKYGKSQLLSSTLETEQKKSFNTSAFCLSDTAQPESEVDKEGIVNCILLQFQEKCEMAMKTVAVIGAGVSGITSTKACLEQGMDVTCYEMHNDIGGIWYYTEHSRPDEGATVYDFLMTNTSREMMRFSDFHFPSSAPAFPRHREMHAYLHSYANKFGVTKHVQLETKVIALQKSAGHSSDGTWIVVTQRKGENKKETKEFDAVIVSCGFHRIPNIPEIEGFSNFKGEWSHSKTFKSAKPFTGKRVLVIGNANSALDTATGMADYAEKVYLSVGQGCWVVPRLTNRITYDTFLLRRWHISYLGILDRKWRKVCEDYFNHREAGIRASSGPIHHFPTINDDIGSRIACGKIKVVPRTVQFLTNGVRLEDGTVLQDIDHVVFATGFQPDHNLLVFIIF</sequence>
<keyword evidence="3 6" id="KW-0274">FAD</keyword>
<dbReference type="PANTHER" id="PTHR23023">
    <property type="entry name" value="DIMETHYLANILINE MONOOXYGENASE"/>
    <property type="match status" value="1"/>
</dbReference>
<organism evidence="7 8">
    <name type="scientific">Tegillarca granosa</name>
    <name type="common">Malaysian cockle</name>
    <name type="synonym">Anadara granosa</name>
    <dbReference type="NCBI Taxonomy" id="220873"/>
    <lineage>
        <taxon>Eukaryota</taxon>
        <taxon>Metazoa</taxon>
        <taxon>Spiralia</taxon>
        <taxon>Lophotrochozoa</taxon>
        <taxon>Mollusca</taxon>
        <taxon>Bivalvia</taxon>
        <taxon>Autobranchia</taxon>
        <taxon>Pteriomorphia</taxon>
        <taxon>Arcoida</taxon>
        <taxon>Arcoidea</taxon>
        <taxon>Arcidae</taxon>
        <taxon>Tegillarca</taxon>
    </lineage>
</organism>
<evidence type="ECO:0000256" key="5">
    <source>
        <dbReference type="ARBA" id="ARBA00023002"/>
    </source>
</evidence>
<dbReference type="SUPFAM" id="SSF51905">
    <property type="entry name" value="FAD/NAD(P)-binding domain"/>
    <property type="match status" value="1"/>
</dbReference>
<dbReference type="InterPro" id="IPR050346">
    <property type="entry name" value="FMO-like"/>
</dbReference>
<dbReference type="InterPro" id="IPR020946">
    <property type="entry name" value="Flavin_mOase-like"/>
</dbReference>
<evidence type="ECO:0000313" key="7">
    <source>
        <dbReference type="EMBL" id="KAJ8315255.1"/>
    </source>
</evidence>
<comment type="caution">
    <text evidence="7">The sequence shown here is derived from an EMBL/GenBank/DDBJ whole genome shotgun (WGS) entry which is preliminary data.</text>
</comment>
<evidence type="ECO:0000256" key="2">
    <source>
        <dbReference type="ARBA" id="ARBA00022630"/>
    </source>
</evidence>
<reference evidence="7 8" key="1">
    <citation type="submission" date="2022-12" db="EMBL/GenBank/DDBJ databases">
        <title>Chromosome-level genome of Tegillarca granosa.</title>
        <authorList>
            <person name="Kim J."/>
        </authorList>
    </citation>
    <scope>NUCLEOTIDE SEQUENCE [LARGE SCALE GENOMIC DNA]</scope>
    <source>
        <strain evidence="7">Teg-2019</strain>
        <tissue evidence="7">Adductor muscle</tissue>
    </source>
</reference>
<dbReference type="EMBL" id="JARBDR010000337">
    <property type="protein sequence ID" value="KAJ8315255.1"/>
    <property type="molecule type" value="Genomic_DNA"/>
</dbReference>
<keyword evidence="4" id="KW-0521">NADP</keyword>
<evidence type="ECO:0000256" key="6">
    <source>
        <dbReference type="RuleBase" id="RU361177"/>
    </source>
</evidence>
<dbReference type="Proteomes" id="UP001217089">
    <property type="component" value="Unassembled WGS sequence"/>
</dbReference>
<dbReference type="EC" id="1.-.-.-" evidence="6"/>
<evidence type="ECO:0000256" key="3">
    <source>
        <dbReference type="ARBA" id="ARBA00022827"/>
    </source>
</evidence>
<keyword evidence="6" id="KW-0503">Monooxygenase</keyword>
<evidence type="ECO:0000313" key="8">
    <source>
        <dbReference type="Proteomes" id="UP001217089"/>
    </source>
</evidence>
<comment type="similarity">
    <text evidence="1 6">Belongs to the FMO family.</text>
</comment>
<proteinExistence type="inferred from homology"/>
<keyword evidence="8" id="KW-1185">Reference proteome</keyword>
<dbReference type="InterPro" id="IPR036188">
    <property type="entry name" value="FAD/NAD-bd_sf"/>
</dbReference>
<comment type="cofactor">
    <cofactor evidence="6">
        <name>FAD</name>
        <dbReference type="ChEBI" id="CHEBI:57692"/>
    </cofactor>
</comment>
<dbReference type="PRINTS" id="PR00370">
    <property type="entry name" value="FMOXYGENASE"/>
</dbReference>
<keyword evidence="5 6" id="KW-0560">Oxidoreductase</keyword>
<evidence type="ECO:0000256" key="1">
    <source>
        <dbReference type="ARBA" id="ARBA00009183"/>
    </source>
</evidence>
<accession>A0ABQ9FHV0</accession>
<protein>
    <recommendedName>
        <fullName evidence="6">Flavin-containing monooxygenase</fullName>
        <ecNumber evidence="6">1.-.-.-</ecNumber>
    </recommendedName>
</protein>
<dbReference type="Gene3D" id="3.50.50.60">
    <property type="entry name" value="FAD/NAD(P)-binding domain"/>
    <property type="match status" value="1"/>
</dbReference>
<dbReference type="Pfam" id="PF00743">
    <property type="entry name" value="FMO-like"/>
    <property type="match status" value="1"/>
</dbReference>
<evidence type="ECO:0000256" key="4">
    <source>
        <dbReference type="ARBA" id="ARBA00022857"/>
    </source>
</evidence>
<gene>
    <name evidence="7" type="ORF">KUTeg_007405</name>
</gene>
<name>A0ABQ9FHV0_TEGGR</name>